<accession>A0A939JXR6</accession>
<feature type="region of interest" description="Disordered" evidence="1">
    <location>
        <begin position="51"/>
        <end position="82"/>
    </location>
</feature>
<evidence type="ECO:0000313" key="2">
    <source>
        <dbReference type="EMBL" id="MBO0664372.1"/>
    </source>
</evidence>
<dbReference type="EMBL" id="JAFMPP010000020">
    <property type="protein sequence ID" value="MBO0664372.1"/>
    <property type="molecule type" value="Genomic_DNA"/>
</dbReference>
<name>A0A939JXR6_9HYPH</name>
<dbReference type="Proteomes" id="UP000664122">
    <property type="component" value="Unassembled WGS sequence"/>
</dbReference>
<evidence type="ECO:0000256" key="1">
    <source>
        <dbReference type="SAM" id="MobiDB-lite"/>
    </source>
</evidence>
<proteinExistence type="predicted"/>
<gene>
    <name evidence="2" type="ORF">J1C48_17465</name>
</gene>
<evidence type="ECO:0000313" key="3">
    <source>
        <dbReference type="Proteomes" id="UP000664122"/>
    </source>
</evidence>
<protein>
    <submittedName>
        <fullName evidence="2">Uncharacterized protein</fullName>
    </submittedName>
</protein>
<dbReference type="RefSeq" id="WP_207259287.1">
    <property type="nucleotide sequence ID" value="NZ_JAFMPP010000020.1"/>
</dbReference>
<reference evidence="2" key="1">
    <citation type="submission" date="2021-03" db="EMBL/GenBank/DDBJ databases">
        <title>Whole genome sequence of Jiella sp. CQZ9-1.</title>
        <authorList>
            <person name="Tuo L."/>
        </authorList>
    </citation>
    <scope>NUCLEOTIDE SEQUENCE</scope>
    <source>
        <strain evidence="2">CQZ9-1</strain>
    </source>
</reference>
<comment type="caution">
    <text evidence="2">The sequence shown here is derived from an EMBL/GenBank/DDBJ whole genome shotgun (WGS) entry which is preliminary data.</text>
</comment>
<sequence>MRIDDDDDLAEEVEQALRALDIACTSRDAASAQSLALAVSELRHARHGLAERVSPASSLHDDHESHSAGGLCANRQSERKAV</sequence>
<organism evidence="2 3">
    <name type="scientific">Jiella flava</name>
    <dbReference type="NCBI Taxonomy" id="2816857"/>
    <lineage>
        <taxon>Bacteria</taxon>
        <taxon>Pseudomonadati</taxon>
        <taxon>Pseudomonadota</taxon>
        <taxon>Alphaproteobacteria</taxon>
        <taxon>Hyphomicrobiales</taxon>
        <taxon>Aurantimonadaceae</taxon>
        <taxon>Jiella</taxon>
    </lineage>
</organism>
<dbReference type="AlphaFoldDB" id="A0A939JXR6"/>
<keyword evidence="3" id="KW-1185">Reference proteome</keyword>